<dbReference type="Proteomes" id="UP000295765">
    <property type="component" value="Unassembled WGS sequence"/>
</dbReference>
<accession>A0A4R2L334</accession>
<comment type="caution">
    <text evidence="1">The sequence shown here is derived from an EMBL/GenBank/DDBJ whole genome shotgun (WGS) entry which is preliminary data.</text>
</comment>
<name>A0A4R2L334_9GAMM</name>
<keyword evidence="2" id="KW-1185">Reference proteome</keyword>
<dbReference type="AlphaFoldDB" id="A0A4R2L334"/>
<sequence length="228" mass="24836">MQRVIDLRNPGEVLACGGLAWLASLADPLAETGFEPMAEPGVMRFACPDTALQQFDAVRVVPVVDDDDALQLGALRLDWWNPWGLNPHMKLWSGKQKAESIVGNLFRASAGAASPEWLEFEHTTTGRLGVDPRGTWNALGIGWSINQHTHIEMLCRPLLELLAFIGLQALPLAGSRRDGHVRLHPWREASFSLARLAIAGASRYALSGWRAPFGKAGSNTILLTASPD</sequence>
<proteinExistence type="predicted"/>
<dbReference type="EMBL" id="SLWY01000018">
    <property type="protein sequence ID" value="TCO79637.1"/>
    <property type="molecule type" value="Genomic_DNA"/>
</dbReference>
<dbReference type="RefSeq" id="WP_132544487.1">
    <property type="nucleotide sequence ID" value="NZ_SLWY01000018.1"/>
</dbReference>
<organism evidence="1 2">
    <name type="scientific">Plasticicumulans lactativorans</name>
    <dbReference type="NCBI Taxonomy" id="1133106"/>
    <lineage>
        <taxon>Bacteria</taxon>
        <taxon>Pseudomonadati</taxon>
        <taxon>Pseudomonadota</taxon>
        <taxon>Gammaproteobacteria</taxon>
        <taxon>Candidatus Competibacteraceae</taxon>
        <taxon>Plasticicumulans</taxon>
    </lineage>
</organism>
<evidence type="ECO:0000313" key="2">
    <source>
        <dbReference type="Proteomes" id="UP000295765"/>
    </source>
</evidence>
<evidence type="ECO:0000313" key="1">
    <source>
        <dbReference type="EMBL" id="TCO79637.1"/>
    </source>
</evidence>
<dbReference type="OrthoDB" id="129560at2"/>
<reference evidence="1 2" key="1">
    <citation type="submission" date="2019-03" db="EMBL/GenBank/DDBJ databases">
        <title>Genomic Encyclopedia of Type Strains, Phase IV (KMG-IV): sequencing the most valuable type-strain genomes for metagenomic binning, comparative biology and taxonomic classification.</title>
        <authorList>
            <person name="Goeker M."/>
        </authorList>
    </citation>
    <scope>NUCLEOTIDE SEQUENCE [LARGE SCALE GENOMIC DNA]</scope>
    <source>
        <strain evidence="1 2">DSM 25287</strain>
    </source>
</reference>
<gene>
    <name evidence="1" type="ORF">EV699_11821</name>
</gene>
<protein>
    <submittedName>
        <fullName evidence="1">CRISPR-associated protein Csx14</fullName>
    </submittedName>
</protein>